<dbReference type="PANTHER" id="PTHR37423">
    <property type="entry name" value="SOLUBLE LYTIC MUREIN TRANSGLYCOSYLASE-RELATED"/>
    <property type="match status" value="1"/>
</dbReference>
<organism evidence="4 5">
    <name type="scientific">Mucilaginibacter robiniae</name>
    <dbReference type="NCBI Taxonomy" id="2728022"/>
    <lineage>
        <taxon>Bacteria</taxon>
        <taxon>Pseudomonadati</taxon>
        <taxon>Bacteroidota</taxon>
        <taxon>Sphingobacteriia</taxon>
        <taxon>Sphingobacteriales</taxon>
        <taxon>Sphingobacteriaceae</taxon>
        <taxon>Mucilaginibacter</taxon>
    </lineage>
</organism>
<protein>
    <submittedName>
        <fullName evidence="4">Lytic transglycosylase domain-containing protein</fullName>
    </submittedName>
</protein>
<dbReference type="KEGG" id="mrob:HH214_07305"/>
<gene>
    <name evidence="4" type="ORF">HH214_07305</name>
</gene>
<evidence type="ECO:0000313" key="5">
    <source>
        <dbReference type="Proteomes" id="UP000503278"/>
    </source>
</evidence>
<evidence type="ECO:0000259" key="3">
    <source>
        <dbReference type="Pfam" id="PF01464"/>
    </source>
</evidence>
<evidence type="ECO:0000256" key="1">
    <source>
        <dbReference type="ARBA" id="ARBA00007734"/>
    </source>
</evidence>
<sequence>MKNSSAITDYISGKKEEKTQEEKTTLKFANEELPAQNVKVKHRLKRSAWRRNLHHLTSTAIQQRANRWLHVIEPILRRYGIPEDFKYIPLLESGFDLHCKSHRGAVGPWQFMPGTAREYGLRVNRSKDERMNIRKSTVAACKYLKELYAQFDSWTLAAAAFNGGSPRIKHAINHRNKGNYAAMHLNYETGTYVYKLAAIKNVLDKPEPINTEPVIALLKPDEILTLN</sequence>
<dbReference type="EMBL" id="CP051682">
    <property type="protein sequence ID" value="QJD95690.1"/>
    <property type="molecule type" value="Genomic_DNA"/>
</dbReference>
<proteinExistence type="inferred from homology"/>
<evidence type="ECO:0000256" key="2">
    <source>
        <dbReference type="SAM" id="MobiDB-lite"/>
    </source>
</evidence>
<dbReference type="InterPro" id="IPR023346">
    <property type="entry name" value="Lysozyme-like_dom_sf"/>
</dbReference>
<dbReference type="PANTHER" id="PTHR37423:SF2">
    <property type="entry name" value="MEMBRANE-BOUND LYTIC MUREIN TRANSGLYCOSYLASE C"/>
    <property type="match status" value="1"/>
</dbReference>
<evidence type="ECO:0000313" key="4">
    <source>
        <dbReference type="EMBL" id="QJD95690.1"/>
    </source>
</evidence>
<feature type="domain" description="Transglycosylase SLT" evidence="3">
    <location>
        <begin position="82"/>
        <end position="180"/>
    </location>
</feature>
<dbReference type="Gene3D" id="1.10.530.10">
    <property type="match status" value="1"/>
</dbReference>
<dbReference type="RefSeq" id="WP_169606698.1">
    <property type="nucleotide sequence ID" value="NZ_CP051682.1"/>
</dbReference>
<feature type="region of interest" description="Disordered" evidence="2">
    <location>
        <begin position="1"/>
        <end position="21"/>
    </location>
</feature>
<dbReference type="AlphaFoldDB" id="A0A7L5DX68"/>
<reference evidence="4 5" key="1">
    <citation type="submission" date="2020-04" db="EMBL/GenBank/DDBJ databases">
        <title>Genome sequencing of novel species.</title>
        <authorList>
            <person name="Heo J."/>
            <person name="Kim S.-J."/>
            <person name="Kim J.-S."/>
            <person name="Hong S.-B."/>
            <person name="Kwon S.-W."/>
        </authorList>
    </citation>
    <scope>NUCLEOTIDE SEQUENCE [LARGE SCALE GENOMIC DNA]</scope>
    <source>
        <strain evidence="4 5">F39-2</strain>
    </source>
</reference>
<dbReference type="Pfam" id="PF01464">
    <property type="entry name" value="SLT"/>
    <property type="match status" value="1"/>
</dbReference>
<feature type="compositionally biased region" description="Basic and acidic residues" evidence="2">
    <location>
        <begin position="12"/>
        <end position="21"/>
    </location>
</feature>
<comment type="similarity">
    <text evidence="1">Belongs to the transglycosylase Slt family.</text>
</comment>
<dbReference type="CDD" id="cd16894">
    <property type="entry name" value="MltD-like"/>
    <property type="match status" value="1"/>
</dbReference>
<dbReference type="Proteomes" id="UP000503278">
    <property type="component" value="Chromosome"/>
</dbReference>
<accession>A0A7L5DX68</accession>
<keyword evidence="5" id="KW-1185">Reference proteome</keyword>
<name>A0A7L5DX68_9SPHI</name>
<dbReference type="SUPFAM" id="SSF53955">
    <property type="entry name" value="Lysozyme-like"/>
    <property type="match status" value="1"/>
</dbReference>
<dbReference type="InterPro" id="IPR008258">
    <property type="entry name" value="Transglycosylase_SLT_dom_1"/>
</dbReference>